<proteinExistence type="predicted"/>
<sequence length="476" mass="54258">MLIFSECYQLCSCIQSITCRHHTAAGTGPKQQQQQHKSFSNGSQPIRFNFFAFLCFVMKYVIEVHSACFVYRSACSVFRSATTTRSTTYFFFFSLQSLQMKALQANTPWMSKALSENSQTAAAKRVSKAHWQASRGQTKAWASAIAVGRQTPWALTSAQHPHQQPHLHQRQIQAAFGREPEPLPQSISKTQLRFRLQMEENKWVLERTWQEKAKVRNITLNLLGVEQRISILESMTAGTLLKRIEAATGMEARSLRLINQKPARISLEEIYVNANLNKIGQGGTFSKTGKKDQEYKHIRVIDKPPNILEEANTYDKLLDSSTAIVDKTAFSLALLKIHPYDTPQYNHRITLITSPRRTGKSMLLSSHKYFLEVSVPEQQNLDFSGKVQEIKGLLNRSKEVDKQSDNLIKNIEANLLKLRIYQKYNHDFFDNIDESLKNLKLPRHVNANLLEAQKLIEECHDMCSITTTTASNASHP</sequence>
<accession>A0A915DGZ2</accession>
<dbReference type="Proteomes" id="UP000887574">
    <property type="component" value="Unplaced"/>
</dbReference>
<evidence type="ECO:0000313" key="1">
    <source>
        <dbReference type="Proteomes" id="UP000887574"/>
    </source>
</evidence>
<evidence type="ECO:0000313" key="2">
    <source>
        <dbReference type="WBParaSite" id="jg19801"/>
    </source>
</evidence>
<dbReference type="AlphaFoldDB" id="A0A915DGZ2"/>
<dbReference type="WBParaSite" id="jg19801">
    <property type="protein sequence ID" value="jg19801"/>
    <property type="gene ID" value="jg19801"/>
</dbReference>
<reference evidence="2" key="1">
    <citation type="submission" date="2022-11" db="UniProtKB">
        <authorList>
            <consortium name="WormBaseParasite"/>
        </authorList>
    </citation>
    <scope>IDENTIFICATION</scope>
</reference>
<organism evidence="1 2">
    <name type="scientific">Ditylenchus dipsaci</name>
    <dbReference type="NCBI Taxonomy" id="166011"/>
    <lineage>
        <taxon>Eukaryota</taxon>
        <taxon>Metazoa</taxon>
        <taxon>Ecdysozoa</taxon>
        <taxon>Nematoda</taxon>
        <taxon>Chromadorea</taxon>
        <taxon>Rhabditida</taxon>
        <taxon>Tylenchina</taxon>
        <taxon>Tylenchomorpha</taxon>
        <taxon>Sphaerularioidea</taxon>
        <taxon>Anguinidae</taxon>
        <taxon>Anguininae</taxon>
        <taxon>Ditylenchus</taxon>
    </lineage>
</organism>
<keyword evidence="1" id="KW-1185">Reference proteome</keyword>
<name>A0A915DGZ2_9BILA</name>
<protein>
    <submittedName>
        <fullName evidence="2">Uncharacterized protein</fullName>
    </submittedName>
</protein>